<dbReference type="InterPro" id="IPR009057">
    <property type="entry name" value="Homeodomain-like_sf"/>
</dbReference>
<evidence type="ECO:0000313" key="2">
    <source>
        <dbReference type="EMBL" id="GAF49399.1"/>
    </source>
</evidence>
<organism evidence="2 3">
    <name type="scientific">Rhodococcus wratislaviensis NBRC 100605</name>
    <dbReference type="NCBI Taxonomy" id="1219028"/>
    <lineage>
        <taxon>Bacteria</taxon>
        <taxon>Bacillati</taxon>
        <taxon>Actinomycetota</taxon>
        <taxon>Actinomycetes</taxon>
        <taxon>Mycobacteriales</taxon>
        <taxon>Nocardiaceae</taxon>
        <taxon>Rhodococcus</taxon>
    </lineage>
</organism>
<sequence>MLPEDSRSGRYLSLLERERIAVLHAQQCSVREIARRLNRAPSTISRELRRNMRAGDDGNYDAGLAHSRAREQTRRRRRSIFARDSALRTLVQDKLKLHCLPGRMATLWNRACRSSHDRHRYLSVMKGSRELGRNPPRDDTS</sequence>
<reference evidence="2 3" key="1">
    <citation type="submission" date="2014-02" db="EMBL/GenBank/DDBJ databases">
        <title>Whole genome shotgun sequence of Rhodococcus wratislaviensis NBRC 100605.</title>
        <authorList>
            <person name="Hosoyama A."/>
            <person name="Tsuchikane K."/>
            <person name="Yoshida I."/>
            <person name="Ohji S."/>
            <person name="Ichikawa N."/>
            <person name="Yamazoe A."/>
            <person name="Fujita N."/>
        </authorList>
    </citation>
    <scope>NUCLEOTIDE SEQUENCE [LARGE SCALE GENOMIC DNA]</scope>
    <source>
        <strain evidence="2 3">NBRC 100605</strain>
    </source>
</reference>
<dbReference type="InterPro" id="IPR025246">
    <property type="entry name" value="IS30-like_HTH"/>
</dbReference>
<evidence type="ECO:0000259" key="1">
    <source>
        <dbReference type="Pfam" id="PF13936"/>
    </source>
</evidence>
<dbReference type="GO" id="GO:0004803">
    <property type="term" value="F:transposase activity"/>
    <property type="evidence" value="ECO:0007669"/>
    <property type="project" value="TreeGrafter"/>
</dbReference>
<dbReference type="GO" id="GO:0005829">
    <property type="term" value="C:cytosol"/>
    <property type="evidence" value="ECO:0007669"/>
    <property type="project" value="TreeGrafter"/>
</dbReference>
<dbReference type="GO" id="GO:0032196">
    <property type="term" value="P:transposition"/>
    <property type="evidence" value="ECO:0007669"/>
    <property type="project" value="TreeGrafter"/>
</dbReference>
<keyword evidence="3" id="KW-1185">Reference proteome</keyword>
<dbReference type="PANTHER" id="PTHR10948">
    <property type="entry name" value="TRANSPOSASE"/>
    <property type="match status" value="1"/>
</dbReference>
<dbReference type="EMBL" id="BAWF01000080">
    <property type="protein sequence ID" value="GAF49399.1"/>
    <property type="molecule type" value="Genomic_DNA"/>
</dbReference>
<protein>
    <recommendedName>
        <fullName evidence="1">Transposase IS30-like HTH domain-containing protein</fullName>
    </recommendedName>
</protein>
<name>X0Q076_RHOWR</name>
<accession>X0Q076</accession>
<proteinExistence type="predicted"/>
<dbReference type="PANTHER" id="PTHR10948:SF23">
    <property type="entry name" value="TRANSPOSASE INSI FOR INSERTION SEQUENCE ELEMENT IS30A-RELATED"/>
    <property type="match status" value="1"/>
</dbReference>
<feature type="domain" description="Transposase IS30-like HTH" evidence="1">
    <location>
        <begin position="8"/>
        <end position="51"/>
    </location>
</feature>
<dbReference type="Pfam" id="PF13936">
    <property type="entry name" value="HTH_38"/>
    <property type="match status" value="1"/>
</dbReference>
<dbReference type="Proteomes" id="UP000019491">
    <property type="component" value="Unassembled WGS sequence"/>
</dbReference>
<dbReference type="Gene3D" id="1.10.10.60">
    <property type="entry name" value="Homeodomain-like"/>
    <property type="match status" value="1"/>
</dbReference>
<evidence type="ECO:0000313" key="3">
    <source>
        <dbReference type="Proteomes" id="UP000019491"/>
    </source>
</evidence>
<gene>
    <name evidence="2" type="ORF">RW1_080_00160</name>
</gene>
<dbReference type="SUPFAM" id="SSF46689">
    <property type="entry name" value="Homeodomain-like"/>
    <property type="match status" value="1"/>
</dbReference>
<dbReference type="AlphaFoldDB" id="X0Q076"/>
<comment type="caution">
    <text evidence="2">The sequence shown here is derived from an EMBL/GenBank/DDBJ whole genome shotgun (WGS) entry which is preliminary data.</text>
</comment>
<dbReference type="InterPro" id="IPR051917">
    <property type="entry name" value="Transposase-Integrase"/>
</dbReference>